<dbReference type="EMBL" id="UINC01029742">
    <property type="protein sequence ID" value="SVB12966.1"/>
    <property type="molecule type" value="Genomic_DNA"/>
</dbReference>
<dbReference type="AlphaFoldDB" id="A0A382BGL8"/>
<feature type="transmembrane region" description="Helical" evidence="1">
    <location>
        <begin position="42"/>
        <end position="59"/>
    </location>
</feature>
<sequence>MEQEQKMSSRKKAVSVCFVILGIVVATPFNYIYGIDGVEVDLVWIVVGLLMAVFGIYTLKKESKG</sequence>
<evidence type="ECO:0000313" key="2">
    <source>
        <dbReference type="EMBL" id="SVB12966.1"/>
    </source>
</evidence>
<name>A0A382BGL8_9ZZZZ</name>
<keyword evidence="1" id="KW-1133">Transmembrane helix</keyword>
<protein>
    <submittedName>
        <fullName evidence="2">Uncharacterized protein</fullName>
    </submittedName>
</protein>
<reference evidence="2" key="1">
    <citation type="submission" date="2018-05" db="EMBL/GenBank/DDBJ databases">
        <authorList>
            <person name="Lanie J.A."/>
            <person name="Ng W.-L."/>
            <person name="Kazmierczak K.M."/>
            <person name="Andrzejewski T.M."/>
            <person name="Davidsen T.M."/>
            <person name="Wayne K.J."/>
            <person name="Tettelin H."/>
            <person name="Glass J.I."/>
            <person name="Rusch D."/>
            <person name="Podicherti R."/>
            <person name="Tsui H.-C.T."/>
            <person name="Winkler M.E."/>
        </authorList>
    </citation>
    <scope>NUCLEOTIDE SEQUENCE</scope>
</reference>
<accession>A0A382BGL8</accession>
<proteinExistence type="predicted"/>
<gene>
    <name evidence="2" type="ORF">METZ01_LOCUS165820</name>
</gene>
<evidence type="ECO:0000256" key="1">
    <source>
        <dbReference type="SAM" id="Phobius"/>
    </source>
</evidence>
<keyword evidence="1" id="KW-0812">Transmembrane</keyword>
<keyword evidence="1" id="KW-0472">Membrane</keyword>
<organism evidence="2">
    <name type="scientific">marine metagenome</name>
    <dbReference type="NCBI Taxonomy" id="408172"/>
    <lineage>
        <taxon>unclassified sequences</taxon>
        <taxon>metagenomes</taxon>
        <taxon>ecological metagenomes</taxon>
    </lineage>
</organism>